<reference evidence="4 5" key="1">
    <citation type="submission" date="2018-10" db="EMBL/GenBank/DDBJ databases">
        <title>Genomic Encyclopedia of Type Strains, Phase IV (KMG-IV): sequencing the most valuable type-strain genomes for metagenomic binning, comparative biology and taxonomic classification.</title>
        <authorList>
            <person name="Goeker M."/>
        </authorList>
    </citation>
    <scope>NUCLEOTIDE SEQUENCE [LARGE SCALE GENOMIC DNA]</scope>
    <source>
        <strain evidence="4 5">DSM 25586</strain>
    </source>
</reference>
<feature type="transmembrane region" description="Helical" evidence="1">
    <location>
        <begin position="88"/>
        <end position="108"/>
    </location>
</feature>
<evidence type="ECO:0000313" key="4">
    <source>
        <dbReference type="EMBL" id="RKR30201.1"/>
    </source>
</evidence>
<feature type="transmembrane region" description="Helical" evidence="1">
    <location>
        <begin position="48"/>
        <end position="67"/>
    </location>
</feature>
<protein>
    <submittedName>
        <fullName evidence="4">Peptidoglycan/LPS O-acetylase OafA/YrhL</fullName>
    </submittedName>
</protein>
<evidence type="ECO:0000259" key="3">
    <source>
        <dbReference type="Pfam" id="PF19040"/>
    </source>
</evidence>
<comment type="caution">
    <text evidence="4">The sequence shown here is derived from an EMBL/GenBank/DDBJ whole genome shotgun (WGS) entry which is preliminary data.</text>
</comment>
<dbReference type="InterPro" id="IPR002656">
    <property type="entry name" value="Acyl_transf_3_dom"/>
</dbReference>
<feature type="transmembrane region" description="Helical" evidence="1">
    <location>
        <begin position="375"/>
        <end position="395"/>
    </location>
</feature>
<feature type="domain" description="SGNH" evidence="3">
    <location>
        <begin position="467"/>
        <end position="692"/>
    </location>
</feature>
<evidence type="ECO:0000259" key="2">
    <source>
        <dbReference type="Pfam" id="PF01757"/>
    </source>
</evidence>
<organism evidence="4 5">
    <name type="scientific">Arthrobacter oryzae</name>
    <dbReference type="NCBI Taxonomy" id="409290"/>
    <lineage>
        <taxon>Bacteria</taxon>
        <taxon>Bacillati</taxon>
        <taxon>Actinomycetota</taxon>
        <taxon>Actinomycetes</taxon>
        <taxon>Micrococcales</taxon>
        <taxon>Micrococcaceae</taxon>
        <taxon>Arthrobacter</taxon>
    </lineage>
</organism>
<dbReference type="Proteomes" id="UP000276055">
    <property type="component" value="Unassembled WGS sequence"/>
</dbReference>
<dbReference type="InterPro" id="IPR050879">
    <property type="entry name" value="Acyltransferase_3"/>
</dbReference>
<dbReference type="AlphaFoldDB" id="A0A495FN93"/>
<dbReference type="PANTHER" id="PTHR23028:SF53">
    <property type="entry name" value="ACYL_TRANSF_3 DOMAIN-CONTAINING PROTEIN"/>
    <property type="match status" value="1"/>
</dbReference>
<dbReference type="InterPro" id="IPR043968">
    <property type="entry name" value="SGNH"/>
</dbReference>
<dbReference type="EMBL" id="RBIR01000001">
    <property type="protein sequence ID" value="RKR30201.1"/>
    <property type="molecule type" value="Genomic_DNA"/>
</dbReference>
<evidence type="ECO:0000256" key="1">
    <source>
        <dbReference type="SAM" id="Phobius"/>
    </source>
</evidence>
<feature type="transmembrane region" description="Helical" evidence="1">
    <location>
        <begin position="268"/>
        <end position="285"/>
    </location>
</feature>
<keyword evidence="1" id="KW-0472">Membrane</keyword>
<dbReference type="PANTHER" id="PTHR23028">
    <property type="entry name" value="ACETYLTRANSFERASE"/>
    <property type="match status" value="1"/>
</dbReference>
<evidence type="ECO:0000313" key="5">
    <source>
        <dbReference type="Proteomes" id="UP000276055"/>
    </source>
</evidence>
<dbReference type="GO" id="GO:0009103">
    <property type="term" value="P:lipopolysaccharide biosynthetic process"/>
    <property type="evidence" value="ECO:0007669"/>
    <property type="project" value="TreeGrafter"/>
</dbReference>
<gene>
    <name evidence="4" type="ORF">C8D78_0522</name>
</gene>
<keyword evidence="1" id="KW-1133">Transmembrane helix</keyword>
<feature type="domain" description="Acyltransferase 3" evidence="2">
    <location>
        <begin position="22"/>
        <end position="350"/>
    </location>
</feature>
<feature type="transmembrane region" description="Helical" evidence="1">
    <location>
        <begin position="244"/>
        <end position="262"/>
    </location>
</feature>
<feature type="transmembrane region" description="Helical" evidence="1">
    <location>
        <begin position="186"/>
        <end position="206"/>
    </location>
</feature>
<name>A0A495FN93_9MICC</name>
<keyword evidence="1" id="KW-0812">Transmembrane</keyword>
<dbReference type="Pfam" id="PF01757">
    <property type="entry name" value="Acyl_transf_3"/>
    <property type="match status" value="1"/>
</dbReference>
<dbReference type="GO" id="GO:0016020">
    <property type="term" value="C:membrane"/>
    <property type="evidence" value="ECO:0007669"/>
    <property type="project" value="TreeGrafter"/>
</dbReference>
<dbReference type="GO" id="GO:0016747">
    <property type="term" value="F:acyltransferase activity, transferring groups other than amino-acyl groups"/>
    <property type="evidence" value="ECO:0007669"/>
    <property type="project" value="InterPro"/>
</dbReference>
<feature type="transmembrane region" description="Helical" evidence="1">
    <location>
        <begin position="161"/>
        <end position="179"/>
    </location>
</feature>
<dbReference type="Pfam" id="PF19040">
    <property type="entry name" value="SGNH"/>
    <property type="match status" value="1"/>
</dbReference>
<feature type="transmembrane region" description="Helical" evidence="1">
    <location>
        <begin position="338"/>
        <end position="355"/>
    </location>
</feature>
<feature type="transmembrane region" description="Helical" evidence="1">
    <location>
        <begin position="297"/>
        <end position="318"/>
    </location>
</feature>
<accession>A0A495FN93</accession>
<feature type="transmembrane region" description="Helical" evidence="1">
    <location>
        <begin position="212"/>
        <end position="232"/>
    </location>
</feature>
<sequence length="703" mass="75000">MSESAPAGLQPAQARRPAFRTDIQALRAVAVSLVVLNHLWPARLTGGYVGVDVFFVISGYLITSHLNKELAATGRLRLISFYARRVRRLLPAAFLVLAAASAAVMIWLPFSRWLATAQEIVASAVYGENWVLAAKSVDYSASTQSATVAQHYWSLSVEEQFYLLWPLLLVGLFLLARRLKRSPEMVLGLGIGALCVLSLIVSVLMTEFAHNQAYFATPVRAWEFGAGALIAVAGRRLAFGRTAANLASLSGLALILLSGLFFTEQTDFPGVAALLPVLGTALVIASGGRGPLMHGKVTALGPVQYLGNISYSVYLWHWPLIVVAPFVLDRQLSSVDKLAIVLVSAVLAAVTKVLVEDRGQKARILALSNRRSFLAMAAGMAIIGCIAAGQTWAWGIQSAAAEEASAAADRSPCRGPRAMEPDAHCPNPFGPATVPDMTKANQYWNLAPECGAPLTALMAGGTKTHVSCDFSAGRPNPKVVWLVGDSHAQQWQGAIFALARQRHWLVKTAMLGGCPVADVRFVGYEGKTDPAEAKRCMDWSAAVADAVATDRPAAVFSSAFARDEKVDDGSGAPEQQQFGGGFQRTWKKWTDRGAKVYVLADPPLNAGVRSADCVSLKAADPAQCAVPLAVAQPQDPLTLATRTARNPGVSLIDLTSYFCDRRDCYAVIGGVVVYFDTNHLNDEFSALLGPILGKSVPSTGSLG</sequence>
<proteinExistence type="predicted"/>